<name>A0A8J2JDT2_FUSEQ</name>
<reference evidence="3" key="1">
    <citation type="submission" date="2021-05" db="EMBL/GenBank/DDBJ databases">
        <authorList>
            <person name="Khan N."/>
        </authorList>
    </citation>
    <scope>NUCLEOTIDE SEQUENCE</scope>
</reference>
<evidence type="ECO:0000313" key="3">
    <source>
        <dbReference type="EMBL" id="CAG7566008.1"/>
    </source>
</evidence>
<sequence>MTFFLGYIDFKALLSGDVDCEALASARRPSSASGWNQRYKSSNSSGPSRPRHDDTYRQGNRSTAQETLAVLPDLLAELGTKDKAEAATKYTFESLHHLHPNMCPRYPQPATIKVVNSDTLNLVVELSDPPFDNFPSSSRGSKPPLVVNFANRHSPGGGWLNGAMAQEEALCYRSSLPISLNKRLYPMQRNEAIYSPYVLVMRNDLASGHKVMDIPARDLPVVSAVTVAALHKPPVKTLKAKTRGEYDYETSNSEKRVFADDRDRDTTKAKMRLCLRMAAVNRHDVLVLGALGCGVYSNPPEDVAHCWLEVLRENEFSGNWWREVWFAVFDPKGEGNCEIFEEIEGGSLDLLHYSRNIVLTLGAPLDHLMGQMLVYRPSGGGPMGAGVMWASAAQRLTNHLPDHQTTIMPLNFIPPQLFLPQNTVKLGRFITNIDHPHQNYHDAPANETPGTLTSPFEALSGYTCKENSAGFSSMLSNSLSPELSEQLKACVKIKGERVNTYVLDNPEEWFNQAMAALGTQTWIERQIDNDNRIFMIVGFTTITNARITHVIGRGYSTSDRVEIPDISKAVAGLPIPFIEGVEASHSKTPRWISVESSPSGKDDEGEDEEDVIEVETVEASEEDINIQLAMIYMPEDEELLVGKQEDWTLLSDRERARALFQ</sequence>
<dbReference type="NCBIfam" id="TIGR02452">
    <property type="entry name" value="TIGR02452 family protein"/>
    <property type="match status" value="1"/>
</dbReference>
<dbReference type="PANTHER" id="PTHR35596:SF1">
    <property type="entry name" value="MICROBIAL-TYPE PARG CATALYTIC DOMAIN-CONTAINING PROTEIN"/>
    <property type="match status" value="1"/>
</dbReference>
<organism evidence="3 4">
    <name type="scientific">Fusarium equiseti</name>
    <name type="common">Fusarium scirpi</name>
    <dbReference type="NCBI Taxonomy" id="61235"/>
    <lineage>
        <taxon>Eukaryota</taxon>
        <taxon>Fungi</taxon>
        <taxon>Dikarya</taxon>
        <taxon>Ascomycota</taxon>
        <taxon>Pezizomycotina</taxon>
        <taxon>Sordariomycetes</taxon>
        <taxon>Hypocreomycetidae</taxon>
        <taxon>Hypocreales</taxon>
        <taxon>Nectriaceae</taxon>
        <taxon>Fusarium</taxon>
        <taxon>Fusarium incarnatum-equiseti species complex</taxon>
    </lineage>
</organism>
<evidence type="ECO:0000259" key="2">
    <source>
        <dbReference type="Pfam" id="PF10021"/>
    </source>
</evidence>
<dbReference type="InterPro" id="IPR012664">
    <property type="entry name" value="CHP02452"/>
</dbReference>
<feature type="region of interest" description="Disordered" evidence="1">
    <location>
        <begin position="589"/>
        <end position="609"/>
    </location>
</feature>
<feature type="compositionally biased region" description="Polar residues" evidence="1">
    <location>
        <begin position="34"/>
        <end position="47"/>
    </location>
</feature>
<protein>
    <recommendedName>
        <fullName evidence="2">Microbial-type PARG catalytic domain-containing protein</fullName>
    </recommendedName>
</protein>
<dbReference type="Proteomes" id="UP000693738">
    <property type="component" value="Unassembled WGS sequence"/>
</dbReference>
<feature type="domain" description="Microbial-type PARG catalytic" evidence="2">
    <location>
        <begin position="93"/>
        <end position="203"/>
    </location>
</feature>
<accession>A0A8J2JDT2</accession>
<proteinExistence type="predicted"/>
<dbReference type="InterPro" id="IPR019261">
    <property type="entry name" value="PARG_cat_microbial"/>
</dbReference>
<gene>
    <name evidence="3" type="ORF">FEQUK3_LOCUS11703</name>
</gene>
<comment type="caution">
    <text evidence="3">The sequence shown here is derived from an EMBL/GenBank/DDBJ whole genome shotgun (WGS) entry which is preliminary data.</text>
</comment>
<dbReference type="Pfam" id="PF10021">
    <property type="entry name" value="PARG_cat_microb"/>
    <property type="match status" value="1"/>
</dbReference>
<evidence type="ECO:0000313" key="4">
    <source>
        <dbReference type="Proteomes" id="UP000693738"/>
    </source>
</evidence>
<dbReference type="AlphaFoldDB" id="A0A8J2JDT2"/>
<dbReference type="PANTHER" id="PTHR35596">
    <property type="entry name" value="DUF2263 DOMAIN-CONTAINING PROTEIN"/>
    <property type="match status" value="1"/>
</dbReference>
<evidence type="ECO:0000256" key="1">
    <source>
        <dbReference type="SAM" id="MobiDB-lite"/>
    </source>
</evidence>
<dbReference type="EMBL" id="CAJSTJ010000195">
    <property type="protein sequence ID" value="CAG7566008.1"/>
    <property type="molecule type" value="Genomic_DNA"/>
</dbReference>
<feature type="region of interest" description="Disordered" evidence="1">
    <location>
        <begin position="31"/>
        <end position="64"/>
    </location>
</feature>